<dbReference type="CDD" id="cd11629">
    <property type="entry name" value="HR1_FBP17"/>
    <property type="match status" value="1"/>
</dbReference>
<evidence type="ECO:0000256" key="1">
    <source>
        <dbReference type="ARBA" id="ARBA00004236"/>
    </source>
</evidence>
<dbReference type="GO" id="GO:0006897">
    <property type="term" value="P:endocytosis"/>
    <property type="evidence" value="ECO:0007669"/>
    <property type="project" value="UniProtKB-KW"/>
</dbReference>
<evidence type="ECO:0000256" key="8">
    <source>
        <dbReference type="ARBA" id="ARBA00022583"/>
    </source>
</evidence>
<keyword evidence="9 14" id="KW-0175">Coiled coil</keyword>
<dbReference type="SMART" id="SM00055">
    <property type="entry name" value="FCH"/>
    <property type="match status" value="1"/>
</dbReference>
<evidence type="ECO:0000256" key="16">
    <source>
        <dbReference type="SAM" id="MobiDB-lite"/>
    </source>
</evidence>
<keyword evidence="21" id="KW-1185">Reference proteome</keyword>
<keyword evidence="11" id="KW-0472">Membrane</keyword>
<dbReference type="InterPro" id="IPR031160">
    <property type="entry name" value="F_BAR_dom"/>
</dbReference>
<dbReference type="CDD" id="cd07676">
    <property type="entry name" value="F-BAR_FBP17"/>
    <property type="match status" value="1"/>
</dbReference>
<keyword evidence="5 13" id="KW-0728">SH3 domain</keyword>
<dbReference type="SUPFAM" id="SSF50044">
    <property type="entry name" value="SH3-domain"/>
    <property type="match status" value="1"/>
</dbReference>
<keyword evidence="12" id="KW-0206">Cytoskeleton</keyword>
<feature type="domain" description="SH3" evidence="17">
    <location>
        <begin position="534"/>
        <end position="595"/>
    </location>
</feature>
<dbReference type="Pfam" id="PF00611">
    <property type="entry name" value="FCH"/>
    <property type="match status" value="1"/>
</dbReference>
<feature type="compositionally biased region" description="Pro residues" evidence="16">
    <location>
        <begin position="327"/>
        <end position="336"/>
    </location>
</feature>
<dbReference type="CDD" id="cd12071">
    <property type="entry name" value="SH3_FBP17"/>
    <property type="match status" value="1"/>
</dbReference>
<accession>A0A8C0ZKZ8</accession>
<dbReference type="FunFam" id="1.20.1270.60:FF:000002">
    <property type="entry name" value="Formin-binding protein 1-like isoform 1"/>
    <property type="match status" value="1"/>
</dbReference>
<name>A0A8C0ZKZ8_CYACU</name>
<evidence type="ECO:0000256" key="4">
    <source>
        <dbReference type="ARBA" id="ARBA00009426"/>
    </source>
</evidence>
<dbReference type="GO" id="GO:0005886">
    <property type="term" value="C:plasma membrane"/>
    <property type="evidence" value="ECO:0007669"/>
    <property type="project" value="UniProtKB-SubCell"/>
</dbReference>
<dbReference type="InterPro" id="IPR001060">
    <property type="entry name" value="FCH_dom"/>
</dbReference>
<dbReference type="GO" id="GO:0008289">
    <property type="term" value="F:lipid binding"/>
    <property type="evidence" value="ECO:0007669"/>
    <property type="project" value="UniProtKB-KW"/>
</dbReference>
<dbReference type="Gene3D" id="1.20.1270.60">
    <property type="entry name" value="Arfaptin homology (AH) domain/BAR domain"/>
    <property type="match status" value="1"/>
</dbReference>
<dbReference type="Ensembl" id="ENSCCET00000041397.1">
    <property type="protein sequence ID" value="ENSCCEP00000028025.1"/>
    <property type="gene ID" value="ENSCCEG00000024275.1"/>
</dbReference>
<evidence type="ECO:0000256" key="15">
    <source>
        <dbReference type="SAM" id="Coils"/>
    </source>
</evidence>
<evidence type="ECO:0000256" key="7">
    <source>
        <dbReference type="ARBA" id="ARBA00022490"/>
    </source>
</evidence>
<dbReference type="SMART" id="SM00326">
    <property type="entry name" value="SH3"/>
    <property type="match status" value="1"/>
</dbReference>
<dbReference type="SUPFAM" id="SSF103657">
    <property type="entry name" value="BAR/IMD domain-like"/>
    <property type="match status" value="1"/>
</dbReference>
<keyword evidence="6" id="KW-1003">Cell membrane</keyword>
<feature type="region of interest" description="Disordered" evidence="16">
    <location>
        <begin position="322"/>
        <end position="355"/>
    </location>
</feature>
<dbReference type="GO" id="GO:0007165">
    <property type="term" value="P:signal transduction"/>
    <property type="evidence" value="ECO:0007669"/>
    <property type="project" value="InterPro"/>
</dbReference>
<dbReference type="AlphaFoldDB" id="A0A8C0ZKZ8"/>
<comment type="subcellular location">
    <subcellularLocation>
        <location evidence="1">Cell membrane</location>
    </subcellularLocation>
    <subcellularLocation>
        <location evidence="3">Cytoplasm</location>
        <location evidence="3">Cell cortex</location>
    </subcellularLocation>
    <subcellularLocation>
        <location evidence="2">Cytoplasm</location>
        <location evidence="2">Cytoskeleton</location>
    </subcellularLocation>
</comment>
<dbReference type="GO" id="GO:0005938">
    <property type="term" value="C:cell cortex"/>
    <property type="evidence" value="ECO:0007669"/>
    <property type="project" value="UniProtKB-SubCell"/>
</dbReference>
<feature type="coiled-coil region" evidence="15">
    <location>
        <begin position="144"/>
        <end position="175"/>
    </location>
</feature>
<dbReference type="InterPro" id="IPR057870">
    <property type="entry name" value="HR1_TOCA"/>
</dbReference>
<keyword evidence="10" id="KW-0446">Lipid-binding</keyword>
<dbReference type="PROSITE" id="PS51860">
    <property type="entry name" value="REM_1"/>
    <property type="match status" value="1"/>
</dbReference>
<evidence type="ECO:0000256" key="14">
    <source>
        <dbReference type="PROSITE-ProRule" id="PRU01077"/>
    </source>
</evidence>
<feature type="domain" description="F-BAR" evidence="18">
    <location>
        <begin position="1"/>
        <end position="253"/>
    </location>
</feature>
<evidence type="ECO:0000256" key="2">
    <source>
        <dbReference type="ARBA" id="ARBA00004245"/>
    </source>
</evidence>
<protein>
    <submittedName>
        <fullName evidence="20">Formin binding protein 1</fullName>
    </submittedName>
</protein>
<evidence type="ECO:0000256" key="12">
    <source>
        <dbReference type="ARBA" id="ARBA00023212"/>
    </source>
</evidence>
<feature type="compositionally biased region" description="Polar residues" evidence="16">
    <location>
        <begin position="487"/>
        <end position="496"/>
    </location>
</feature>
<gene>
    <name evidence="20" type="primary">FNBP1</name>
</gene>
<evidence type="ECO:0000256" key="5">
    <source>
        <dbReference type="ARBA" id="ARBA00022443"/>
    </source>
</evidence>
<dbReference type="InterPro" id="IPR027267">
    <property type="entry name" value="AH/BAR_dom_sf"/>
</dbReference>
<dbReference type="Pfam" id="PF25610">
    <property type="entry name" value="HR1_TOCA"/>
    <property type="match status" value="1"/>
</dbReference>
<dbReference type="Gene3D" id="6.10.140.470">
    <property type="match status" value="1"/>
</dbReference>
<dbReference type="FunFam" id="2.30.30.40:FF:000017">
    <property type="entry name" value="Formin-binding protein 1-like isoform 1"/>
    <property type="match status" value="1"/>
</dbReference>
<dbReference type="PROSITE" id="PS51741">
    <property type="entry name" value="F_BAR"/>
    <property type="match status" value="1"/>
</dbReference>
<evidence type="ECO:0000313" key="21">
    <source>
        <dbReference type="Proteomes" id="UP000694410"/>
    </source>
</evidence>
<evidence type="ECO:0000256" key="3">
    <source>
        <dbReference type="ARBA" id="ARBA00004544"/>
    </source>
</evidence>
<evidence type="ECO:0000259" key="19">
    <source>
        <dbReference type="PROSITE" id="PS51860"/>
    </source>
</evidence>
<dbReference type="Gene3D" id="2.30.30.40">
    <property type="entry name" value="SH3 Domains"/>
    <property type="match status" value="1"/>
</dbReference>
<dbReference type="InterPro" id="IPR011072">
    <property type="entry name" value="HR1_rho-bd"/>
</dbReference>
<reference evidence="20" key="1">
    <citation type="submission" date="2025-08" db="UniProtKB">
        <authorList>
            <consortium name="Ensembl"/>
        </authorList>
    </citation>
    <scope>IDENTIFICATION</scope>
</reference>
<dbReference type="InterPro" id="IPR036028">
    <property type="entry name" value="SH3-like_dom_sf"/>
</dbReference>
<sequence>SSWEKHTQWGIDVLEKYIKFVKERTEIELSYAKQLRNLSKKYQPKKNSKEEEEYRYTSTRAFLATLNEMNDYAGQHEVISENMTSLITGELTRYVQELKQERKSHFHDGRKAQQHIETCWKQLEASKRRFERDCKEADRAQQYFEKMDADINVTKADVEKARQQAQLRHQMAEDSKAEYSSTLQKFNSEQHEHYYTHIPNIFQKIQDMEERRIVRIGESMKTFAEVDRQVIPIIGKCLDEITKAAESVDHKNDSQMVIEAFKSGFEPPGDVDFEDFTQPMKRTVSESSLSNSRGDGKSEPKFGSKSKGKLWPFIKKNKLMSLLTSPHQPPPPPPASASPSAVPNGPQSPKQQKEPLSHRFNEFMTSKPKIHCFRSLKRGVTGPEDFSNLPPEQRRKKLQQKVDELNRDIQKEMDSRDALTKMKDVYIKNPQMGDAASVDHRLAELGQNIEKLRLEVQKFEGWLAEVEGRLPARTEQPRRQSGVYEAQNPSGVNSCAQDRESPDGSYTEEQSQETEMKVPATDFDDEFDDEEPLPTIGTCKALYTFEGQNEGTISVAEGEMLYVIEEDKGDGWTRIRRNEDEEGYVPTSYVEVYLDKNAKGAMTYI</sequence>
<proteinExistence type="inferred from homology"/>
<evidence type="ECO:0000256" key="10">
    <source>
        <dbReference type="ARBA" id="ARBA00023121"/>
    </source>
</evidence>
<dbReference type="PANTHER" id="PTHR15735">
    <property type="entry name" value="FCH AND DOUBLE SH3 DOMAINS PROTEIN"/>
    <property type="match status" value="1"/>
</dbReference>
<feature type="domain" description="REM-1" evidence="19">
    <location>
        <begin position="388"/>
        <end position="465"/>
    </location>
</feature>
<evidence type="ECO:0000256" key="6">
    <source>
        <dbReference type="ARBA" id="ARBA00022475"/>
    </source>
</evidence>
<evidence type="ECO:0000256" key="11">
    <source>
        <dbReference type="ARBA" id="ARBA00023136"/>
    </source>
</evidence>
<dbReference type="GO" id="GO:0005856">
    <property type="term" value="C:cytoskeleton"/>
    <property type="evidence" value="ECO:0007669"/>
    <property type="project" value="UniProtKB-SubCell"/>
</dbReference>
<keyword evidence="8" id="KW-0254">Endocytosis</keyword>
<organism evidence="20 21">
    <name type="scientific">Cyanistes caeruleus</name>
    <name type="common">Eurasian blue tit</name>
    <name type="synonym">Parus caeruleus</name>
    <dbReference type="NCBI Taxonomy" id="156563"/>
    <lineage>
        <taxon>Eukaryota</taxon>
        <taxon>Metazoa</taxon>
        <taxon>Chordata</taxon>
        <taxon>Craniata</taxon>
        <taxon>Vertebrata</taxon>
        <taxon>Euteleostomi</taxon>
        <taxon>Archelosauria</taxon>
        <taxon>Archosauria</taxon>
        <taxon>Dinosauria</taxon>
        <taxon>Saurischia</taxon>
        <taxon>Theropoda</taxon>
        <taxon>Coelurosauria</taxon>
        <taxon>Aves</taxon>
        <taxon>Neognathae</taxon>
        <taxon>Neoaves</taxon>
        <taxon>Telluraves</taxon>
        <taxon>Australaves</taxon>
        <taxon>Passeriformes</taxon>
        <taxon>Paridae</taxon>
        <taxon>Cyanistes</taxon>
    </lineage>
</organism>
<evidence type="ECO:0000256" key="9">
    <source>
        <dbReference type="ARBA" id="ARBA00023054"/>
    </source>
</evidence>
<dbReference type="Pfam" id="PF00018">
    <property type="entry name" value="SH3_1"/>
    <property type="match status" value="1"/>
</dbReference>
<evidence type="ECO:0000259" key="17">
    <source>
        <dbReference type="PROSITE" id="PS50002"/>
    </source>
</evidence>
<reference evidence="20" key="2">
    <citation type="submission" date="2025-09" db="UniProtKB">
        <authorList>
            <consortium name="Ensembl"/>
        </authorList>
    </citation>
    <scope>IDENTIFICATION</scope>
</reference>
<feature type="coiled-coil region" evidence="15">
    <location>
        <begin position="395"/>
        <end position="455"/>
    </location>
</feature>
<evidence type="ECO:0000313" key="20">
    <source>
        <dbReference type="Ensembl" id="ENSCCEP00000028025.1"/>
    </source>
</evidence>
<feature type="region of interest" description="Disordered" evidence="16">
    <location>
        <begin position="282"/>
        <end position="308"/>
    </location>
</feature>
<dbReference type="PROSITE" id="PS50002">
    <property type="entry name" value="SH3"/>
    <property type="match status" value="1"/>
</dbReference>
<dbReference type="InterPro" id="IPR037449">
    <property type="entry name" value="FNBP1_F-BAR"/>
</dbReference>
<dbReference type="InterPro" id="IPR035492">
    <property type="entry name" value="FNBP1_SH3"/>
</dbReference>
<keyword evidence="7" id="KW-0963">Cytoplasm</keyword>
<evidence type="ECO:0000259" key="18">
    <source>
        <dbReference type="PROSITE" id="PS51741"/>
    </source>
</evidence>
<dbReference type="PANTHER" id="PTHR15735:SF13">
    <property type="entry name" value="FORMIN-BINDING PROTEIN 1"/>
    <property type="match status" value="1"/>
</dbReference>
<evidence type="ECO:0000256" key="13">
    <source>
        <dbReference type="PROSITE-ProRule" id="PRU00192"/>
    </source>
</evidence>
<dbReference type="InterPro" id="IPR001452">
    <property type="entry name" value="SH3_domain"/>
</dbReference>
<comment type="similarity">
    <text evidence="4">Belongs to the FNBP1 family.</text>
</comment>
<dbReference type="Proteomes" id="UP000694410">
    <property type="component" value="Unplaced"/>
</dbReference>
<feature type="region of interest" description="Disordered" evidence="16">
    <location>
        <begin position="472"/>
        <end position="518"/>
    </location>
</feature>